<evidence type="ECO:0000256" key="2">
    <source>
        <dbReference type="SAM" id="SignalP"/>
    </source>
</evidence>
<evidence type="ECO:0000313" key="4">
    <source>
        <dbReference type="Proteomes" id="UP000030693"/>
    </source>
</evidence>
<keyword evidence="1" id="KW-1133">Transmembrane helix</keyword>
<dbReference type="InterPro" id="IPR040039">
    <property type="entry name" value="PIGX"/>
</dbReference>
<dbReference type="PANTHER" id="PTHR28650">
    <property type="entry name" value="PHOSPHATIDYLINOSITOL-GLYCAN BIOSYNTHESIS CLASS X PROTEIN"/>
    <property type="match status" value="1"/>
</dbReference>
<evidence type="ECO:0008006" key="5">
    <source>
        <dbReference type="Google" id="ProtNLM"/>
    </source>
</evidence>
<dbReference type="GO" id="GO:0016020">
    <property type="term" value="C:membrane"/>
    <property type="evidence" value="ECO:0007669"/>
    <property type="project" value="GOC"/>
</dbReference>
<dbReference type="RefSeq" id="XP_009496405.1">
    <property type="nucleotide sequence ID" value="XM_009498130.1"/>
</dbReference>
<keyword evidence="1" id="KW-0812">Transmembrane</keyword>
<dbReference type="AlphaFoldDB" id="A0A058Z3G5"/>
<keyword evidence="4" id="KW-1185">Reference proteome</keyword>
<dbReference type="EMBL" id="KB932207">
    <property type="protein sequence ID" value="KCV68834.1"/>
    <property type="molecule type" value="Genomic_DNA"/>
</dbReference>
<dbReference type="Proteomes" id="UP000030693">
    <property type="component" value="Unassembled WGS sequence"/>
</dbReference>
<name>A0A058Z3G5_FONAL</name>
<evidence type="ECO:0000313" key="3">
    <source>
        <dbReference type="EMBL" id="KCV68834.1"/>
    </source>
</evidence>
<keyword evidence="1" id="KW-0472">Membrane</keyword>
<keyword evidence="2" id="KW-0732">Signal</keyword>
<feature type="chain" id="PRO_5001571717" description="Arrestin-like N-terminal domain-containing protein" evidence="2">
    <location>
        <begin position="33"/>
        <end position="647"/>
    </location>
</feature>
<dbReference type="PANTHER" id="PTHR28650:SF1">
    <property type="entry name" value="PHOSPHATIDYLINOSITOL-GLYCAN BIOSYNTHESIS CLASS X PROTEIN"/>
    <property type="match status" value="1"/>
</dbReference>
<sequence>MSGPARGPGAGPLAPLLAVLAVLAVLAALATAAAGPPGSTSIGPVFVAVFHPDASILPPRGPAAGRMPLKLDLAPGQELPVEKQAIRFEARWNPPAFNSSSLLDAAGVSALRVWTQHFSPGVDPALSASSHHPTGVYAELELAPGAAPRDLLQDQTAGHAARVISQALFTPRDSPSIGRLWCSPGGLLVDSPANATVAQTMPFGPEGAQRPAIPAMCLPCEVALEQVASRARFWQRADPASTTMRIHIPFCVSNTEHAVRRLISPFYGVEGGSLLGVHHPEKVSITARVARGLDAESVTSQLEISVSGTIAPEQSVALAGTQLFIGQHDPADAHRIHMHQVTKSDTRWSMAGEPAFQLDLPSRYASTLGMATGLTACTGMALTGAGSHRKIEYSMEIFPNEHASSLTLRCPRGAALIIQQHLSQDLIVDPHEVTHLMNHPPEDGQARLLSARVFGGLRELEAPAIHSAPGMVQLAVPLLAGRPFRASAAPGEDPHPAAVGYPLTLRFSLPVHGRYPPLVPGVAGDGGADLVLAPVWGPTSASLICQGLGAEGDTPSGDLVLPVSVQRCSGSMAPRPGAVTMTPPLEASTSQPLALPAARAVRASFWALPAGRAGDADRIRRWTELTGLAGALAIVLAVAGRRFFRRG</sequence>
<feature type="signal peptide" evidence="2">
    <location>
        <begin position="1"/>
        <end position="32"/>
    </location>
</feature>
<accession>A0A058Z3G5</accession>
<evidence type="ECO:0000256" key="1">
    <source>
        <dbReference type="SAM" id="Phobius"/>
    </source>
</evidence>
<dbReference type="GeneID" id="20528977"/>
<organism evidence="3">
    <name type="scientific">Fonticula alba</name>
    <name type="common">Slime mold</name>
    <dbReference type="NCBI Taxonomy" id="691883"/>
    <lineage>
        <taxon>Eukaryota</taxon>
        <taxon>Rotosphaerida</taxon>
        <taxon>Fonticulaceae</taxon>
        <taxon>Fonticula</taxon>
    </lineage>
</organism>
<reference evidence="3" key="1">
    <citation type="submission" date="2013-04" db="EMBL/GenBank/DDBJ databases">
        <title>The Genome Sequence of Fonticula alba ATCC 38817.</title>
        <authorList>
            <consortium name="The Broad Institute Genomics Platform"/>
            <person name="Russ C."/>
            <person name="Cuomo C."/>
            <person name="Burger G."/>
            <person name="Gray M.W."/>
            <person name="Holland P.W.H."/>
            <person name="King N."/>
            <person name="Lang F.B.F."/>
            <person name="Roger A.J."/>
            <person name="Ruiz-Trillo I."/>
            <person name="Brown M."/>
            <person name="Walker B."/>
            <person name="Young S."/>
            <person name="Zeng Q."/>
            <person name="Gargeya S."/>
            <person name="Fitzgerald M."/>
            <person name="Haas B."/>
            <person name="Abouelleil A."/>
            <person name="Allen A.W."/>
            <person name="Alvarado L."/>
            <person name="Arachchi H.M."/>
            <person name="Berlin A.M."/>
            <person name="Chapman S.B."/>
            <person name="Gainer-Dewar J."/>
            <person name="Goldberg J."/>
            <person name="Griggs A."/>
            <person name="Gujja S."/>
            <person name="Hansen M."/>
            <person name="Howarth C."/>
            <person name="Imamovic A."/>
            <person name="Ireland A."/>
            <person name="Larimer J."/>
            <person name="McCowan C."/>
            <person name="Murphy C."/>
            <person name="Pearson M."/>
            <person name="Poon T.W."/>
            <person name="Priest M."/>
            <person name="Roberts A."/>
            <person name="Saif S."/>
            <person name="Shea T."/>
            <person name="Sisk P."/>
            <person name="Sykes S."/>
            <person name="Wortman J."/>
            <person name="Nusbaum C."/>
            <person name="Birren B."/>
        </authorList>
    </citation>
    <scope>NUCLEOTIDE SEQUENCE [LARGE SCALE GENOMIC DNA]</scope>
    <source>
        <strain evidence="3">ATCC 38817</strain>
    </source>
</reference>
<feature type="transmembrane region" description="Helical" evidence="1">
    <location>
        <begin position="625"/>
        <end position="644"/>
    </location>
</feature>
<protein>
    <recommendedName>
        <fullName evidence="5">Arrestin-like N-terminal domain-containing protein</fullName>
    </recommendedName>
</protein>
<gene>
    <name evidence="3" type="ORF">H696_04252</name>
</gene>
<proteinExistence type="predicted"/>
<dbReference type="GO" id="GO:0006506">
    <property type="term" value="P:GPI anchor biosynthetic process"/>
    <property type="evidence" value="ECO:0007669"/>
    <property type="project" value="InterPro"/>
</dbReference>